<evidence type="ECO:0000313" key="6">
    <source>
        <dbReference type="EMBL" id="SNZ06953.1"/>
    </source>
</evidence>
<dbReference type="PROSITE" id="PS50931">
    <property type="entry name" value="HTH_LYSR"/>
    <property type="match status" value="1"/>
</dbReference>
<dbReference type="PANTHER" id="PTHR30537:SF3">
    <property type="entry name" value="TRANSCRIPTIONAL REGULATORY PROTEIN"/>
    <property type="match status" value="1"/>
</dbReference>
<name>A0A285NDH2_9HYPH</name>
<keyword evidence="4" id="KW-0804">Transcription</keyword>
<reference evidence="6 7" key="1">
    <citation type="submission" date="2017-09" db="EMBL/GenBank/DDBJ databases">
        <authorList>
            <person name="Ehlers B."/>
            <person name="Leendertz F.H."/>
        </authorList>
    </citation>
    <scope>NUCLEOTIDE SEQUENCE [LARGE SCALE GENOMIC DNA]</scope>
    <source>
        <strain evidence="6 7">DSM 18289</strain>
    </source>
</reference>
<evidence type="ECO:0000256" key="1">
    <source>
        <dbReference type="ARBA" id="ARBA00009437"/>
    </source>
</evidence>
<evidence type="ECO:0000259" key="5">
    <source>
        <dbReference type="PROSITE" id="PS50931"/>
    </source>
</evidence>
<proteinExistence type="inferred from homology"/>
<keyword evidence="2" id="KW-0805">Transcription regulation</keyword>
<comment type="similarity">
    <text evidence="1">Belongs to the LysR transcriptional regulatory family.</text>
</comment>
<evidence type="ECO:0000256" key="2">
    <source>
        <dbReference type="ARBA" id="ARBA00023015"/>
    </source>
</evidence>
<dbReference type="Proteomes" id="UP000219439">
    <property type="component" value="Unassembled WGS sequence"/>
</dbReference>
<protein>
    <submittedName>
        <fullName evidence="6">DNA-binding transcriptional regulator, LysR family</fullName>
    </submittedName>
</protein>
<dbReference type="Gene3D" id="1.10.10.10">
    <property type="entry name" value="Winged helix-like DNA-binding domain superfamily/Winged helix DNA-binding domain"/>
    <property type="match status" value="1"/>
</dbReference>
<dbReference type="InterPro" id="IPR058163">
    <property type="entry name" value="LysR-type_TF_proteobact-type"/>
</dbReference>
<dbReference type="Pfam" id="PF03466">
    <property type="entry name" value="LysR_substrate"/>
    <property type="match status" value="1"/>
</dbReference>
<dbReference type="InterPro" id="IPR005119">
    <property type="entry name" value="LysR_subst-bd"/>
</dbReference>
<dbReference type="GO" id="GO:0006351">
    <property type="term" value="P:DNA-templated transcription"/>
    <property type="evidence" value="ECO:0007669"/>
    <property type="project" value="TreeGrafter"/>
</dbReference>
<gene>
    <name evidence="6" type="ORF">SAMN06265368_0595</name>
</gene>
<dbReference type="PANTHER" id="PTHR30537">
    <property type="entry name" value="HTH-TYPE TRANSCRIPTIONAL REGULATOR"/>
    <property type="match status" value="1"/>
</dbReference>
<dbReference type="GO" id="GO:0043565">
    <property type="term" value="F:sequence-specific DNA binding"/>
    <property type="evidence" value="ECO:0007669"/>
    <property type="project" value="TreeGrafter"/>
</dbReference>
<dbReference type="PRINTS" id="PR00039">
    <property type="entry name" value="HTHLYSR"/>
</dbReference>
<feature type="domain" description="HTH lysR-type" evidence="5">
    <location>
        <begin position="1"/>
        <end position="58"/>
    </location>
</feature>
<dbReference type="SUPFAM" id="SSF53850">
    <property type="entry name" value="Periplasmic binding protein-like II"/>
    <property type="match status" value="1"/>
</dbReference>
<dbReference type="RefSeq" id="WP_097151902.1">
    <property type="nucleotide sequence ID" value="NZ_OBEL01000001.1"/>
</dbReference>
<keyword evidence="7" id="KW-1185">Reference proteome</keyword>
<sequence length="289" mass="33106">MKWDDLQLFHAAATAGSMNGAARRLEISQPQLSRRLRQMEERIGARLFERTPQGLRLTGAGETLMPLAEQMRSTADAVLRLQPNLSDQGLRQVRLSIDDLRTRFLTMHLEELRSLIGEIELDFIATHQHLSLMNRTTDIQVRTCLPDNDGVILRKLADLSYRVYAHRSYLERFPRDGLQDHCAKGYWIGICAEPLWYPDQLRWLSDHVRGPIQMRFNCMIDCLAATKSGAGLALLPTFLADHEPDLVCLTPDQPQTVSPEHLIVNRDVLREPAIRTVMDALIKIYKHMY</sequence>
<accession>A0A285NDH2</accession>
<organism evidence="6 7">
    <name type="scientific">Cohaesibacter gelatinilyticus</name>
    <dbReference type="NCBI Taxonomy" id="372072"/>
    <lineage>
        <taxon>Bacteria</taxon>
        <taxon>Pseudomonadati</taxon>
        <taxon>Pseudomonadota</taxon>
        <taxon>Alphaproteobacteria</taxon>
        <taxon>Hyphomicrobiales</taxon>
        <taxon>Cohaesibacteraceae</taxon>
    </lineage>
</organism>
<dbReference type="GO" id="GO:0003700">
    <property type="term" value="F:DNA-binding transcription factor activity"/>
    <property type="evidence" value="ECO:0007669"/>
    <property type="project" value="InterPro"/>
</dbReference>
<evidence type="ECO:0000256" key="3">
    <source>
        <dbReference type="ARBA" id="ARBA00023125"/>
    </source>
</evidence>
<dbReference type="SUPFAM" id="SSF46785">
    <property type="entry name" value="Winged helix' DNA-binding domain"/>
    <property type="match status" value="1"/>
</dbReference>
<dbReference type="EMBL" id="OBEL01000001">
    <property type="protein sequence ID" value="SNZ06953.1"/>
    <property type="molecule type" value="Genomic_DNA"/>
</dbReference>
<dbReference type="InterPro" id="IPR000847">
    <property type="entry name" value="LysR_HTH_N"/>
</dbReference>
<evidence type="ECO:0000313" key="7">
    <source>
        <dbReference type="Proteomes" id="UP000219439"/>
    </source>
</evidence>
<evidence type="ECO:0000256" key="4">
    <source>
        <dbReference type="ARBA" id="ARBA00023163"/>
    </source>
</evidence>
<dbReference type="FunFam" id="1.10.10.10:FF:000001">
    <property type="entry name" value="LysR family transcriptional regulator"/>
    <property type="match status" value="1"/>
</dbReference>
<dbReference type="Pfam" id="PF00126">
    <property type="entry name" value="HTH_1"/>
    <property type="match status" value="1"/>
</dbReference>
<dbReference type="AlphaFoldDB" id="A0A285NDH2"/>
<dbReference type="Gene3D" id="3.40.190.290">
    <property type="match status" value="1"/>
</dbReference>
<dbReference type="InterPro" id="IPR036388">
    <property type="entry name" value="WH-like_DNA-bd_sf"/>
</dbReference>
<dbReference type="OrthoDB" id="9787460at2"/>
<dbReference type="InterPro" id="IPR036390">
    <property type="entry name" value="WH_DNA-bd_sf"/>
</dbReference>
<keyword evidence="3 6" id="KW-0238">DNA-binding</keyword>